<dbReference type="EMBL" id="JBHFEH010000066">
    <property type="protein sequence ID" value="KAL2049311.1"/>
    <property type="molecule type" value="Genomic_DNA"/>
</dbReference>
<protein>
    <submittedName>
        <fullName evidence="1">Uncharacterized protein</fullName>
    </submittedName>
</protein>
<keyword evidence="2" id="KW-1185">Reference proteome</keyword>
<reference evidence="1 2" key="1">
    <citation type="submission" date="2024-09" db="EMBL/GenBank/DDBJ databases">
        <title>Rethinking Asexuality: The Enigmatic Case of Functional Sexual Genes in Lepraria (Stereocaulaceae).</title>
        <authorList>
            <person name="Doellman M."/>
            <person name="Sun Y."/>
            <person name="Barcenas-Pena A."/>
            <person name="Lumbsch H.T."/>
            <person name="Grewe F."/>
        </authorList>
    </citation>
    <scope>NUCLEOTIDE SEQUENCE [LARGE SCALE GENOMIC DNA]</scope>
    <source>
        <strain evidence="1 2">Grewe 0041</strain>
    </source>
</reference>
<organism evidence="1 2">
    <name type="scientific">Lepraria finkii</name>
    <dbReference type="NCBI Taxonomy" id="1340010"/>
    <lineage>
        <taxon>Eukaryota</taxon>
        <taxon>Fungi</taxon>
        <taxon>Dikarya</taxon>
        <taxon>Ascomycota</taxon>
        <taxon>Pezizomycotina</taxon>
        <taxon>Lecanoromycetes</taxon>
        <taxon>OSLEUM clade</taxon>
        <taxon>Lecanoromycetidae</taxon>
        <taxon>Lecanorales</taxon>
        <taxon>Lecanorineae</taxon>
        <taxon>Stereocaulaceae</taxon>
        <taxon>Lepraria</taxon>
    </lineage>
</organism>
<dbReference type="Proteomes" id="UP001590951">
    <property type="component" value="Unassembled WGS sequence"/>
</dbReference>
<evidence type="ECO:0000313" key="2">
    <source>
        <dbReference type="Proteomes" id="UP001590951"/>
    </source>
</evidence>
<accession>A0ABR4AWW9</accession>
<sequence>MVAGCASKAGAPRAHHVRMSNSHVAALLSVCRLTHTESLPLFYRSRTFRFPTLTPSLAPIFKS</sequence>
<proteinExistence type="predicted"/>
<gene>
    <name evidence="1" type="ORF">ABVK25_010408</name>
</gene>
<comment type="caution">
    <text evidence="1">The sequence shown here is derived from an EMBL/GenBank/DDBJ whole genome shotgun (WGS) entry which is preliminary data.</text>
</comment>
<evidence type="ECO:0000313" key="1">
    <source>
        <dbReference type="EMBL" id="KAL2049311.1"/>
    </source>
</evidence>
<name>A0ABR4AWW9_9LECA</name>